<proteinExistence type="predicted"/>
<evidence type="ECO:0000313" key="2">
    <source>
        <dbReference type="EMBL" id="PRQ05730.1"/>
    </source>
</evidence>
<organism evidence="2 3">
    <name type="scientific">Enhygromyxa salina</name>
    <dbReference type="NCBI Taxonomy" id="215803"/>
    <lineage>
        <taxon>Bacteria</taxon>
        <taxon>Pseudomonadati</taxon>
        <taxon>Myxococcota</taxon>
        <taxon>Polyangia</taxon>
        <taxon>Nannocystales</taxon>
        <taxon>Nannocystaceae</taxon>
        <taxon>Enhygromyxa</taxon>
    </lineage>
</organism>
<dbReference type="EMBL" id="PVNL01000089">
    <property type="protein sequence ID" value="PRQ05730.1"/>
    <property type="molecule type" value="Genomic_DNA"/>
</dbReference>
<reference evidence="2 3" key="1">
    <citation type="submission" date="2018-03" db="EMBL/GenBank/DDBJ databases">
        <title>Draft Genome Sequences of the Obligatory Marine Myxobacteria Enhygromyxa salina SWB007.</title>
        <authorList>
            <person name="Poehlein A."/>
            <person name="Moghaddam J.A."/>
            <person name="Harms H."/>
            <person name="Alanjari M."/>
            <person name="Koenig G.M."/>
            <person name="Daniel R."/>
            <person name="Schaeberle T.F."/>
        </authorList>
    </citation>
    <scope>NUCLEOTIDE SEQUENCE [LARGE SCALE GENOMIC DNA]</scope>
    <source>
        <strain evidence="2 3">SWB007</strain>
    </source>
</reference>
<accession>A0A2S9YKT5</accession>
<comment type="caution">
    <text evidence="2">The sequence shown here is derived from an EMBL/GenBank/DDBJ whole genome shotgun (WGS) entry which is preliminary data.</text>
</comment>
<evidence type="ECO:0000313" key="3">
    <source>
        <dbReference type="Proteomes" id="UP000238823"/>
    </source>
</evidence>
<dbReference type="Proteomes" id="UP000238823">
    <property type="component" value="Unassembled WGS sequence"/>
</dbReference>
<evidence type="ECO:0000256" key="1">
    <source>
        <dbReference type="SAM" id="MobiDB-lite"/>
    </source>
</evidence>
<sequence length="285" mass="30389">MLALAPADGAVHELDAAGLDPVALQLGLRARVGDELDQWRISIEAGQDGRYELALTGPGHANTERRTVELNGQTETDRSRELASILAVIIESAEANEPNEPSEPDLADRSQPPAASPERPRGFMLIEGHVGLGPPRAIDPGLGVGLGAGAWLLGEHLQPRVRVRWSHGWAGEIDVHQADAGLGLAAGAPVARGQLWLGILAMPVIKWTHAEQLKSATAWAGGGELGALAQLRLGHLVMGVRTGVETTFPALRARGTQDVLRWGHVRWLLTLEIGLTIPKKSELPR</sequence>
<protein>
    <submittedName>
        <fullName evidence="2">Uncharacterized protein</fullName>
    </submittedName>
</protein>
<name>A0A2S9YKT5_9BACT</name>
<feature type="region of interest" description="Disordered" evidence="1">
    <location>
        <begin position="93"/>
        <end position="120"/>
    </location>
</feature>
<dbReference type="AlphaFoldDB" id="A0A2S9YKT5"/>
<gene>
    <name evidence="2" type="ORF">ENSA7_44010</name>
</gene>